<dbReference type="EMBL" id="BAABCJ010000006">
    <property type="protein sequence ID" value="GAA3708832.1"/>
    <property type="molecule type" value="Genomic_DNA"/>
</dbReference>
<dbReference type="Proteomes" id="UP001501536">
    <property type="component" value="Unassembled WGS sequence"/>
</dbReference>
<evidence type="ECO:0000256" key="1">
    <source>
        <dbReference type="SAM" id="MobiDB-lite"/>
    </source>
</evidence>
<dbReference type="SUPFAM" id="SSF51735">
    <property type="entry name" value="NAD(P)-binding Rossmann-fold domains"/>
    <property type="match status" value="1"/>
</dbReference>
<feature type="region of interest" description="Disordered" evidence="1">
    <location>
        <begin position="1"/>
        <end position="26"/>
    </location>
</feature>
<dbReference type="PANTHER" id="PTHR33303">
    <property type="entry name" value="CYTOPLASMIC PROTEIN-RELATED"/>
    <property type="match status" value="1"/>
</dbReference>
<keyword evidence="4" id="KW-1185">Reference proteome</keyword>
<dbReference type="Gene3D" id="3.40.50.720">
    <property type="entry name" value="NAD(P)-binding Rossmann-like Domain"/>
    <property type="match status" value="1"/>
</dbReference>
<gene>
    <name evidence="3" type="ORF">GCM10022377_23190</name>
</gene>
<sequence>MGPEAYAGSMDAAAGDRAQDRRPGNDDAVVRRLLTTPGRWAVVGLTTNRRRVAPGVAAWLRDVRGLEIVPVNLSGEDVLGERGYTRLADIPGRIDVVDCFVNSQRVGAVVDQAIEIGASAVWMQLGVVDHAAAERARAAGLDVVMDTCPKIEAPRLGL</sequence>
<dbReference type="PANTHER" id="PTHR33303:SF2">
    <property type="entry name" value="COA-BINDING DOMAIN-CONTAINING PROTEIN"/>
    <property type="match status" value="1"/>
</dbReference>
<dbReference type="InterPro" id="IPR036291">
    <property type="entry name" value="NAD(P)-bd_dom_sf"/>
</dbReference>
<accession>A0ABP7DT58</accession>
<feature type="compositionally biased region" description="Basic and acidic residues" evidence="1">
    <location>
        <begin position="17"/>
        <end position="26"/>
    </location>
</feature>
<dbReference type="SMART" id="SM00881">
    <property type="entry name" value="CoA_binding"/>
    <property type="match status" value="1"/>
</dbReference>
<dbReference type="Pfam" id="PF13380">
    <property type="entry name" value="CoA_binding_2"/>
    <property type="match status" value="1"/>
</dbReference>
<name>A0ABP7DT58_9MICC</name>
<comment type="caution">
    <text evidence="3">The sequence shown here is derived from an EMBL/GenBank/DDBJ whole genome shotgun (WGS) entry which is preliminary data.</text>
</comment>
<reference evidence="4" key="1">
    <citation type="journal article" date="2019" name="Int. J. Syst. Evol. Microbiol.">
        <title>The Global Catalogue of Microorganisms (GCM) 10K type strain sequencing project: providing services to taxonomists for standard genome sequencing and annotation.</title>
        <authorList>
            <consortium name="The Broad Institute Genomics Platform"/>
            <consortium name="The Broad Institute Genome Sequencing Center for Infectious Disease"/>
            <person name="Wu L."/>
            <person name="Ma J."/>
        </authorList>
    </citation>
    <scope>NUCLEOTIDE SEQUENCE [LARGE SCALE GENOMIC DNA]</scope>
    <source>
        <strain evidence="4">JCM 16961</strain>
    </source>
</reference>
<feature type="domain" description="CoA-binding" evidence="2">
    <location>
        <begin position="34"/>
        <end position="127"/>
    </location>
</feature>
<evidence type="ECO:0000313" key="3">
    <source>
        <dbReference type="EMBL" id="GAA3708832.1"/>
    </source>
</evidence>
<protein>
    <submittedName>
        <fullName evidence="3">CoA-binding protein</fullName>
    </submittedName>
</protein>
<dbReference type="InterPro" id="IPR003781">
    <property type="entry name" value="CoA-bd"/>
</dbReference>
<organism evidence="3 4">
    <name type="scientific">Zhihengliuella alba</name>
    <dbReference type="NCBI Taxonomy" id="547018"/>
    <lineage>
        <taxon>Bacteria</taxon>
        <taxon>Bacillati</taxon>
        <taxon>Actinomycetota</taxon>
        <taxon>Actinomycetes</taxon>
        <taxon>Micrococcales</taxon>
        <taxon>Micrococcaceae</taxon>
        <taxon>Zhihengliuella</taxon>
    </lineage>
</organism>
<evidence type="ECO:0000313" key="4">
    <source>
        <dbReference type="Proteomes" id="UP001501536"/>
    </source>
</evidence>
<evidence type="ECO:0000259" key="2">
    <source>
        <dbReference type="SMART" id="SM00881"/>
    </source>
</evidence>
<proteinExistence type="predicted"/>